<reference evidence="1 2" key="1">
    <citation type="journal article" date="2019" name="mSystems">
        <title>Diverse, abundant and novel viruses infecting the marine abundant Roseobacter RCA lineage.</title>
        <authorList>
            <person name="Zhang Z.F."/>
            <person name="Chen F."/>
            <person name="Chu X."/>
            <person name="Zhang H."/>
            <person name="Luo H.W."/>
            <person name="Zhai Z.Q."/>
            <person name="Yang M.Y."/>
            <person name="Zhao Y.L."/>
        </authorList>
    </citation>
    <scope>NUCLEOTIDE SEQUENCE [LARGE SCALE GENOMIC DNA]</scope>
</reference>
<organism evidence="1 2">
    <name type="scientific">Roseobacter phage CRP-4</name>
    <dbReference type="NCBI Taxonomy" id="2559283"/>
    <lineage>
        <taxon>Viruses</taxon>
        <taxon>Duplodnaviria</taxon>
        <taxon>Heunggongvirae</taxon>
        <taxon>Uroviricota</taxon>
        <taxon>Caudoviricetes</taxon>
        <taxon>Zobellviridae</taxon>
        <taxon>Cobavirinae</taxon>
        <taxon>Veravirus</taxon>
    </lineage>
</organism>
<proteinExistence type="predicted"/>
<evidence type="ECO:0000313" key="1">
    <source>
        <dbReference type="EMBL" id="QBQ72612.1"/>
    </source>
</evidence>
<dbReference type="Proteomes" id="UP000424671">
    <property type="component" value="Segment"/>
</dbReference>
<accession>A0A646QXA4</accession>
<evidence type="ECO:0000313" key="2">
    <source>
        <dbReference type="Proteomes" id="UP000424671"/>
    </source>
</evidence>
<sequence>MRLDVSDEEFVAWRNGKIIQEAMPRLNSAEREFIKTGLTPGDWLDMFKEDLEDY</sequence>
<gene>
    <name evidence="1" type="ORF">CRP4_gp03</name>
</gene>
<dbReference type="EMBL" id="MK613346">
    <property type="protein sequence ID" value="QBQ72612.1"/>
    <property type="molecule type" value="Genomic_DNA"/>
</dbReference>
<name>A0A646QXA4_9CAUD</name>
<protein>
    <submittedName>
        <fullName evidence="1">Uncharacterized protein</fullName>
    </submittedName>
</protein>